<proteinExistence type="predicted"/>
<protein>
    <submittedName>
        <fullName evidence="2">Uncharacterized protein</fullName>
    </submittedName>
</protein>
<feature type="region of interest" description="Disordered" evidence="1">
    <location>
        <begin position="1"/>
        <end position="23"/>
    </location>
</feature>
<sequence length="55" mass="6109">MSRARKIIGGRNPNDATAQNDDSHSCSIKVGRLAAWWKTSFFAFLFDRRGGLPLA</sequence>
<dbReference type="Proteomes" id="UP000019146">
    <property type="component" value="Chromosome 1"/>
</dbReference>
<accession>A0A0N7JUC3</accession>
<name>A0A0N7JUC3_9BURK</name>
<dbReference type="AlphaFoldDB" id="A0A0N7JUC3"/>
<dbReference type="KEGG" id="bcai:K788_0003402"/>
<evidence type="ECO:0000313" key="2">
    <source>
        <dbReference type="EMBL" id="ALL66013.1"/>
    </source>
</evidence>
<reference evidence="2 3" key="1">
    <citation type="journal article" date="2014" name="Genome Announc.">
        <title>Draft Genome Sequence of the Haloacid-Degrading Burkholderia caribensis Strain MBA4.</title>
        <authorList>
            <person name="Pan Y."/>
            <person name="Kong K.F."/>
            <person name="Tsang J.S."/>
        </authorList>
    </citation>
    <scope>NUCLEOTIDE SEQUENCE [LARGE SCALE GENOMIC DNA]</scope>
    <source>
        <strain evidence="2 3">MBA4</strain>
    </source>
</reference>
<evidence type="ECO:0000256" key="1">
    <source>
        <dbReference type="SAM" id="MobiDB-lite"/>
    </source>
</evidence>
<gene>
    <name evidence="2" type="ORF">K788_0003402</name>
</gene>
<dbReference type="EMBL" id="CP012746">
    <property type="protein sequence ID" value="ALL66013.1"/>
    <property type="molecule type" value="Genomic_DNA"/>
</dbReference>
<organism evidence="2 3">
    <name type="scientific">Paraburkholderia caribensis MBA4</name>
    <dbReference type="NCBI Taxonomy" id="1323664"/>
    <lineage>
        <taxon>Bacteria</taxon>
        <taxon>Pseudomonadati</taxon>
        <taxon>Pseudomonadota</taxon>
        <taxon>Betaproteobacteria</taxon>
        <taxon>Burkholderiales</taxon>
        <taxon>Burkholderiaceae</taxon>
        <taxon>Paraburkholderia</taxon>
    </lineage>
</organism>
<evidence type="ECO:0000313" key="3">
    <source>
        <dbReference type="Proteomes" id="UP000019146"/>
    </source>
</evidence>